<dbReference type="InterPro" id="IPR011993">
    <property type="entry name" value="PH-like_dom_sf"/>
</dbReference>
<dbReference type="VEuPathDB" id="FungiDB:HMPREF1541_05859"/>
<feature type="compositionally biased region" description="Polar residues" evidence="1">
    <location>
        <begin position="930"/>
        <end position="940"/>
    </location>
</feature>
<feature type="region of interest" description="Disordered" evidence="1">
    <location>
        <begin position="1113"/>
        <end position="1171"/>
    </location>
</feature>
<feature type="region of interest" description="Disordered" evidence="1">
    <location>
        <begin position="930"/>
        <end position="957"/>
    </location>
</feature>
<dbReference type="EMBL" id="KB822721">
    <property type="protein sequence ID" value="ETN39633.1"/>
    <property type="molecule type" value="Genomic_DNA"/>
</dbReference>
<dbReference type="SMART" id="SM00233">
    <property type="entry name" value="PH"/>
    <property type="match status" value="1"/>
</dbReference>
<dbReference type="HOGENOM" id="CLU_005248_1_1_1"/>
<dbReference type="AlphaFoldDB" id="W2RV35"/>
<feature type="region of interest" description="Disordered" evidence="1">
    <location>
        <begin position="497"/>
        <end position="619"/>
    </location>
</feature>
<evidence type="ECO:0000259" key="2">
    <source>
        <dbReference type="PROSITE" id="PS50003"/>
    </source>
</evidence>
<feature type="region of interest" description="Disordered" evidence="1">
    <location>
        <begin position="990"/>
        <end position="1018"/>
    </location>
</feature>
<feature type="compositionally biased region" description="Polar residues" evidence="1">
    <location>
        <begin position="463"/>
        <end position="476"/>
    </location>
</feature>
<sequence>MGRLRKLSQSLQKATFHTHSREPSSSSPLTQTDSYRQPVNDFPSKEHPGAVREPSSGAVPQTTPTHRSPGASRPNSMLMPLQAMDLGRELHIEELQPVYLSSHSNKLYQEGYFLKLNDLDSNGKPNADRNWTECFAQLVGTILSLWDAAALDAAGQDGEVAPTFINLADASIKMIETLPTRNQDVQPLQNVLSISTAGKNRYLLHFNSIHSLTQWTAGIRLAMFENSSLQELYTGSLIAGKGKHLNNIKSIMERAKFRHEDWARVRFGAGTPWRRCWCVIEPPDEKEWQRATKSMKKRSAYERPSYPKGDIKFYDTKKTKKATPIATITDAYAAYAIYPQAKPLIDQSTLVKVEGRITIHSNPESKTEGFVFVMPELHPAVSGFEMLLRWLFPVYDTFHLYGRPNRLIADTLDARGLMFAMPKQRRYGYLDIMDVASLIHTDGSGKWQEREWRKQMKDLTSRRIANSGQNGSSPTSGARAGFSASMNSRLGVQYSDDSATTLTSTPPSRGHAHSMSTTDIRYSPPPRAPAAPAHLPAHNYHTRAASESVALSPRKNPRQNGYQSSRLSMDRDSPDGDDISPTPVPPSHRQVYRTGRPSRSNSDLVDSRESSDTSLNLQRSQSYAAEDVNQAMQQLKPPGPVAAPPTFQHQPTEQPRRRPDTRPELRREKSRMSNATLEQIADVNKLREVNTAGAAAAAAWRVGRNENAPRAVNSIKPDDMRSSANSSSPAMVADGANLTESPADIRPPEVRQTSQHSIRRKPVAATSAQQVVPQLPSDDALLLARARSSDRASARSAFNYDRDSSPDYASTRKSEDNKSERSIPRPRTGVLKTVGDPSIVTDTSARPKSDIPEIDFGVTQSLTPGTSRPGTAMGFALGGNASGSGTGASPSGSRPMTPMGLGQSPGTPERKSPLRTPEALAEDRRSNYFGYQSHSRSPSYAWQPGIGAGRQSPGPALTPEEFVQQRAAAAQHPTGYIPQRTASINRIEHVAVPSQAPKKLQKKRDSRPSSRNSTHLLDYSSNLSAREQEHVARMTGGPLLNMGDRTRSPDPSVGLIGAIEAREQERKYIKEGVSGHMVQAAIAQRQHHAQAQQFQAHQEAQRSSMYGQQFPGYAQQYGQPQQPQFTSWGAPIDPQSNYQVWQGQGQAPGPPAQQWQNPQQHQQQQKYGGYY</sequence>
<feature type="compositionally biased region" description="Low complexity" evidence="1">
    <location>
        <begin position="1113"/>
        <end position="1125"/>
    </location>
</feature>
<proteinExistence type="predicted"/>
<protein>
    <recommendedName>
        <fullName evidence="2">PH domain-containing protein</fullName>
    </recommendedName>
</protein>
<dbReference type="Pfam" id="PF00169">
    <property type="entry name" value="PH"/>
    <property type="match status" value="1"/>
</dbReference>
<feature type="compositionally biased region" description="Basic and acidic residues" evidence="1">
    <location>
        <begin position="800"/>
        <end position="823"/>
    </location>
</feature>
<evidence type="ECO:0000256" key="1">
    <source>
        <dbReference type="SAM" id="MobiDB-lite"/>
    </source>
</evidence>
<dbReference type="InterPro" id="IPR058155">
    <property type="entry name" value="Skg3/CAF120-like_PH"/>
</dbReference>
<feature type="domain" description="PH" evidence="2">
    <location>
        <begin position="106"/>
        <end position="224"/>
    </location>
</feature>
<dbReference type="eggNOG" id="ENOG502QPV9">
    <property type="taxonomic scope" value="Eukaryota"/>
</dbReference>
<organism evidence="3 4">
    <name type="scientific">Cyphellophora europaea (strain CBS 101466)</name>
    <name type="common">Phialophora europaea</name>
    <dbReference type="NCBI Taxonomy" id="1220924"/>
    <lineage>
        <taxon>Eukaryota</taxon>
        <taxon>Fungi</taxon>
        <taxon>Dikarya</taxon>
        <taxon>Ascomycota</taxon>
        <taxon>Pezizomycotina</taxon>
        <taxon>Eurotiomycetes</taxon>
        <taxon>Chaetothyriomycetidae</taxon>
        <taxon>Chaetothyriales</taxon>
        <taxon>Cyphellophoraceae</taxon>
        <taxon>Cyphellophora</taxon>
    </lineage>
</organism>
<dbReference type="STRING" id="1220924.W2RV35"/>
<dbReference type="PROSITE" id="PS50003">
    <property type="entry name" value="PH_DOMAIN"/>
    <property type="match status" value="1"/>
</dbReference>
<dbReference type="Proteomes" id="UP000030752">
    <property type="component" value="Unassembled WGS sequence"/>
</dbReference>
<feature type="region of interest" description="Disordered" evidence="1">
    <location>
        <begin position="792"/>
        <end position="918"/>
    </location>
</feature>
<dbReference type="InParanoid" id="W2RV35"/>
<dbReference type="Gene3D" id="2.30.29.30">
    <property type="entry name" value="Pleckstrin-homology domain (PH domain)/Phosphotyrosine-binding domain (PTB)"/>
    <property type="match status" value="1"/>
</dbReference>
<dbReference type="OrthoDB" id="5563754at2759"/>
<name>W2RV35_CYPE1</name>
<dbReference type="SUPFAM" id="SSF50729">
    <property type="entry name" value="PH domain-like"/>
    <property type="match status" value="1"/>
</dbReference>
<accession>W2RV35</accession>
<dbReference type="Pfam" id="PF25381">
    <property type="entry name" value="PH_26"/>
    <property type="match status" value="1"/>
</dbReference>
<feature type="compositionally biased region" description="Polar residues" evidence="1">
    <location>
        <begin position="858"/>
        <end position="869"/>
    </location>
</feature>
<dbReference type="InterPro" id="IPR001849">
    <property type="entry name" value="PH_domain"/>
</dbReference>
<dbReference type="FunFam" id="2.30.29.30:FF:000203">
    <property type="entry name" value="PH domain-containing protein"/>
    <property type="match status" value="1"/>
</dbReference>
<feature type="compositionally biased region" description="Polar residues" evidence="1">
    <location>
        <begin position="497"/>
        <end position="507"/>
    </location>
</feature>
<evidence type="ECO:0000313" key="3">
    <source>
        <dbReference type="EMBL" id="ETN39633.1"/>
    </source>
</evidence>
<feature type="region of interest" description="Disordered" evidence="1">
    <location>
        <begin position="635"/>
        <end position="677"/>
    </location>
</feature>
<feature type="region of interest" description="Disordered" evidence="1">
    <location>
        <begin position="462"/>
        <end position="482"/>
    </location>
</feature>
<keyword evidence="4" id="KW-1185">Reference proteome</keyword>
<feature type="compositionally biased region" description="Polar residues" evidence="1">
    <location>
        <begin position="1009"/>
        <end position="1018"/>
    </location>
</feature>
<feature type="region of interest" description="Disordered" evidence="1">
    <location>
        <begin position="710"/>
        <end position="772"/>
    </location>
</feature>
<feature type="compositionally biased region" description="Polar residues" evidence="1">
    <location>
        <begin position="558"/>
        <end position="567"/>
    </location>
</feature>
<evidence type="ECO:0000313" key="4">
    <source>
        <dbReference type="Proteomes" id="UP000030752"/>
    </source>
</evidence>
<feature type="compositionally biased region" description="Basic and acidic residues" evidence="1">
    <location>
        <begin position="654"/>
        <end position="671"/>
    </location>
</feature>
<feature type="compositionally biased region" description="Polar residues" evidence="1">
    <location>
        <begin position="7"/>
        <end position="37"/>
    </location>
</feature>
<dbReference type="GeneID" id="19973198"/>
<feature type="compositionally biased region" description="Gly residues" evidence="1">
    <location>
        <begin position="876"/>
        <end position="886"/>
    </location>
</feature>
<dbReference type="RefSeq" id="XP_008718418.1">
    <property type="nucleotide sequence ID" value="XM_008720196.1"/>
</dbReference>
<feature type="region of interest" description="Disordered" evidence="1">
    <location>
        <begin position="1"/>
        <end position="77"/>
    </location>
</feature>
<reference evidence="3 4" key="1">
    <citation type="submission" date="2013-03" db="EMBL/GenBank/DDBJ databases">
        <title>The Genome Sequence of Phialophora europaea CBS 101466.</title>
        <authorList>
            <consortium name="The Broad Institute Genomics Platform"/>
            <person name="Cuomo C."/>
            <person name="de Hoog S."/>
            <person name="Gorbushina A."/>
            <person name="Walker B."/>
            <person name="Young S.K."/>
            <person name="Zeng Q."/>
            <person name="Gargeya S."/>
            <person name="Fitzgerald M."/>
            <person name="Haas B."/>
            <person name="Abouelleil A."/>
            <person name="Allen A.W."/>
            <person name="Alvarado L."/>
            <person name="Arachchi H.M."/>
            <person name="Berlin A.M."/>
            <person name="Chapman S.B."/>
            <person name="Gainer-Dewar J."/>
            <person name="Goldberg J."/>
            <person name="Griggs A."/>
            <person name="Gujja S."/>
            <person name="Hansen M."/>
            <person name="Howarth C."/>
            <person name="Imamovic A."/>
            <person name="Ireland A."/>
            <person name="Larimer J."/>
            <person name="McCowan C."/>
            <person name="Murphy C."/>
            <person name="Pearson M."/>
            <person name="Poon T.W."/>
            <person name="Priest M."/>
            <person name="Roberts A."/>
            <person name="Saif S."/>
            <person name="Shea T."/>
            <person name="Sisk P."/>
            <person name="Sykes S."/>
            <person name="Wortman J."/>
            <person name="Nusbaum C."/>
            <person name="Birren B."/>
        </authorList>
    </citation>
    <scope>NUCLEOTIDE SEQUENCE [LARGE SCALE GENOMIC DNA]</scope>
    <source>
        <strain evidence="3 4">CBS 101466</strain>
    </source>
</reference>
<gene>
    <name evidence="3" type="ORF">HMPREF1541_05859</name>
</gene>
<feature type="compositionally biased region" description="Low complexity" evidence="1">
    <location>
        <begin position="1139"/>
        <end position="1165"/>
    </location>
</feature>